<dbReference type="InterPro" id="IPR058637">
    <property type="entry name" value="YknX-like_C"/>
</dbReference>
<dbReference type="Pfam" id="PF25989">
    <property type="entry name" value="YknX_C"/>
    <property type="match status" value="1"/>
</dbReference>
<dbReference type="Proteomes" id="UP000195897">
    <property type="component" value="Unassembled WGS sequence"/>
</dbReference>
<dbReference type="Gene3D" id="1.10.287.470">
    <property type="entry name" value="Helix hairpin bin"/>
    <property type="match status" value="1"/>
</dbReference>
<dbReference type="Gene3D" id="2.40.420.20">
    <property type="match status" value="1"/>
</dbReference>
<dbReference type="PANTHER" id="PTHR30469">
    <property type="entry name" value="MULTIDRUG RESISTANCE PROTEIN MDTA"/>
    <property type="match status" value="1"/>
</dbReference>
<dbReference type="InterPro" id="IPR058792">
    <property type="entry name" value="Beta-barrel_RND_2"/>
</dbReference>
<feature type="chain" id="PRO_5041601410" evidence="3">
    <location>
        <begin position="24"/>
        <end position="403"/>
    </location>
</feature>
<dbReference type="RefSeq" id="WP_087372310.1">
    <property type="nucleotide sequence ID" value="NZ_NFKK01000006.1"/>
</dbReference>
<protein>
    <submittedName>
        <fullName evidence="7">Uncharacterized protein</fullName>
    </submittedName>
</protein>
<comment type="similarity">
    <text evidence="1">Belongs to the membrane fusion protein (MFP) (TC 8.A.1) family.</text>
</comment>
<reference evidence="9 10" key="1">
    <citation type="submission" date="2017-04" db="EMBL/GenBank/DDBJ databases">
        <title>Function of individual gut microbiota members based on whole genome sequencing of pure cultures obtained from chicken caecum.</title>
        <authorList>
            <person name="Medvecky M."/>
            <person name="Cejkova D."/>
            <person name="Polansky O."/>
            <person name="Karasova D."/>
            <person name="Kubasova T."/>
            <person name="Cizek A."/>
            <person name="Rychlik I."/>
        </authorList>
    </citation>
    <scope>NUCLEOTIDE SEQUENCE [LARGE SCALE GENOMIC DNA]</scope>
    <source>
        <strain evidence="9">An179</strain>
        <strain evidence="10">An180</strain>
    </source>
</reference>
<keyword evidence="3" id="KW-0732">Signal</keyword>
<dbReference type="EMBL" id="NFKL01000002">
    <property type="protein sequence ID" value="OUP60438.1"/>
    <property type="molecule type" value="Genomic_DNA"/>
</dbReference>
<dbReference type="GO" id="GO:1990281">
    <property type="term" value="C:efflux pump complex"/>
    <property type="evidence" value="ECO:0007669"/>
    <property type="project" value="TreeGrafter"/>
</dbReference>
<dbReference type="Pfam" id="PF25917">
    <property type="entry name" value="BSH_RND"/>
    <property type="match status" value="1"/>
</dbReference>
<dbReference type="NCBIfam" id="TIGR01730">
    <property type="entry name" value="RND_mfp"/>
    <property type="match status" value="1"/>
</dbReference>
<dbReference type="Gene3D" id="2.40.30.170">
    <property type="match status" value="1"/>
</dbReference>
<feature type="domain" description="Multidrug resistance protein MdtA-like barrel-sandwich hybrid" evidence="4">
    <location>
        <begin position="68"/>
        <end position="240"/>
    </location>
</feature>
<dbReference type="Gene3D" id="2.40.50.100">
    <property type="match status" value="1"/>
</dbReference>
<gene>
    <name evidence="8" type="ORF">B5F15_01665</name>
    <name evidence="7" type="ORF">B5F17_06965</name>
</gene>
<feature type="coiled-coil region" evidence="2">
    <location>
        <begin position="156"/>
        <end position="208"/>
    </location>
</feature>
<organism evidence="7 10">
    <name type="scientific">Butyricicoccus pullicaecorum</name>
    <dbReference type="NCBI Taxonomy" id="501571"/>
    <lineage>
        <taxon>Bacteria</taxon>
        <taxon>Bacillati</taxon>
        <taxon>Bacillota</taxon>
        <taxon>Clostridia</taxon>
        <taxon>Eubacteriales</taxon>
        <taxon>Butyricicoccaceae</taxon>
        <taxon>Butyricicoccus</taxon>
    </lineage>
</organism>
<feature type="signal peptide" evidence="3">
    <location>
        <begin position="1"/>
        <end position="23"/>
    </location>
</feature>
<comment type="caution">
    <text evidence="7">The sequence shown here is derived from an EMBL/GenBank/DDBJ whole genome shotgun (WGS) entry which is preliminary data.</text>
</comment>
<evidence type="ECO:0000256" key="2">
    <source>
        <dbReference type="SAM" id="Coils"/>
    </source>
</evidence>
<evidence type="ECO:0000259" key="5">
    <source>
        <dbReference type="Pfam" id="PF25954"/>
    </source>
</evidence>
<feature type="domain" description="CusB-like beta-barrel" evidence="5">
    <location>
        <begin position="250"/>
        <end position="302"/>
    </location>
</feature>
<dbReference type="InterPro" id="IPR006143">
    <property type="entry name" value="RND_pump_MFP"/>
</dbReference>
<evidence type="ECO:0000313" key="9">
    <source>
        <dbReference type="Proteomes" id="UP000195326"/>
    </source>
</evidence>
<evidence type="ECO:0000259" key="6">
    <source>
        <dbReference type="Pfam" id="PF25989"/>
    </source>
</evidence>
<accession>A0A1Y4LAP1</accession>
<evidence type="ECO:0000256" key="1">
    <source>
        <dbReference type="ARBA" id="ARBA00009477"/>
    </source>
</evidence>
<dbReference type="STRING" id="501571.GCA_900143195_01487"/>
<dbReference type="EMBL" id="NFKK01000006">
    <property type="protein sequence ID" value="OUP52970.1"/>
    <property type="molecule type" value="Genomic_DNA"/>
</dbReference>
<dbReference type="Pfam" id="PF25954">
    <property type="entry name" value="Beta-barrel_RND_2"/>
    <property type="match status" value="1"/>
</dbReference>
<dbReference type="Proteomes" id="UP000195326">
    <property type="component" value="Unassembled WGS sequence"/>
</dbReference>
<dbReference type="PANTHER" id="PTHR30469:SF15">
    <property type="entry name" value="HLYD FAMILY OF SECRETION PROTEINS"/>
    <property type="match status" value="1"/>
</dbReference>
<evidence type="ECO:0000313" key="7">
    <source>
        <dbReference type="EMBL" id="OUP52970.1"/>
    </source>
</evidence>
<dbReference type="GO" id="GO:0015562">
    <property type="term" value="F:efflux transmembrane transporter activity"/>
    <property type="evidence" value="ECO:0007669"/>
    <property type="project" value="InterPro"/>
</dbReference>
<dbReference type="InterPro" id="IPR058625">
    <property type="entry name" value="MdtA-like_BSH"/>
</dbReference>
<dbReference type="PROSITE" id="PS51257">
    <property type="entry name" value="PROKAR_LIPOPROTEIN"/>
    <property type="match status" value="1"/>
</dbReference>
<evidence type="ECO:0000313" key="8">
    <source>
        <dbReference type="EMBL" id="OUP60438.1"/>
    </source>
</evidence>
<name>A0A1Y4LAP1_9FIRM</name>
<evidence type="ECO:0000313" key="10">
    <source>
        <dbReference type="Proteomes" id="UP000195897"/>
    </source>
</evidence>
<dbReference type="AlphaFoldDB" id="A0A1Y4LAP1"/>
<proteinExistence type="inferred from homology"/>
<feature type="domain" description="YknX-like C-terminal permuted SH3-like" evidence="6">
    <location>
        <begin position="328"/>
        <end position="396"/>
    </location>
</feature>
<evidence type="ECO:0000256" key="3">
    <source>
        <dbReference type="SAM" id="SignalP"/>
    </source>
</evidence>
<keyword evidence="2" id="KW-0175">Coiled coil</keyword>
<reference evidence="7" key="2">
    <citation type="journal article" date="2018" name="BMC Genomics">
        <title>Whole genome sequencing and function prediction of 133 gut anaerobes isolated from chicken caecum in pure cultures.</title>
        <authorList>
            <person name="Medvecky M."/>
            <person name="Cejkova D."/>
            <person name="Polansky O."/>
            <person name="Karasova D."/>
            <person name="Kubasova T."/>
            <person name="Cizek A."/>
            <person name="Rychlik I."/>
        </authorList>
    </citation>
    <scope>NUCLEOTIDE SEQUENCE</scope>
    <source>
        <strain evidence="8">An179</strain>
        <strain evidence="7">An180</strain>
    </source>
</reference>
<sequence>MNARRFTAGLLACLTLFGLSACGGDSEQAAETAQVEEQGTAVETQTVERTDLANENMVSGQVIADSAVSIVPTIAGTVQSLPVKAGDTVKAGQLLFQIDTSQITSSYASLQESYNATQQLTNEAIQNAQKALPIAQSAVTTAQTNYDNTLTLFNVGAASQVELDQARMQLDQANNQLEQARSAVSQARASQKAQLAQIESSLNQIRTQAAAGTVTAPCDGLITAVNIVEGGMAAQSGPAVVIAEGGRTRISVQVSESLLGQLKVGDSAQVTVSAVSDEPFTATIATIAPAANAQTALYEVRLYTPADVTYPIGAFADVTFYTNRRPDAVTVPSDAILTDGAEQYVFVVENDTAKKVTVQTGVVGDGVTEITGGLTGGETLVTKGQSYLSDGAAVRVVSGEDTP</sequence>
<evidence type="ECO:0000259" key="4">
    <source>
        <dbReference type="Pfam" id="PF25917"/>
    </source>
</evidence>
<dbReference type="SUPFAM" id="SSF111369">
    <property type="entry name" value="HlyD-like secretion proteins"/>
    <property type="match status" value="1"/>
</dbReference>